<dbReference type="GO" id="GO:0005525">
    <property type="term" value="F:GTP binding"/>
    <property type="evidence" value="ECO:0007669"/>
    <property type="project" value="UniProtKB-UniRule"/>
</dbReference>
<reference evidence="10" key="1">
    <citation type="submission" date="2020-10" db="EMBL/GenBank/DDBJ databases">
        <title>An improved Amphimedon queenslandica hologenome assembly reveals how three proteobacterial symbionts can extend the metabolic phenotypic of their marine sponge host.</title>
        <authorList>
            <person name="Degnan B."/>
            <person name="Degnan S."/>
            <person name="Xiang X."/>
        </authorList>
    </citation>
    <scope>NUCLEOTIDE SEQUENCE</scope>
    <source>
        <strain evidence="10">AqS2</strain>
    </source>
</reference>
<evidence type="ECO:0000256" key="3">
    <source>
        <dbReference type="ARBA" id="ARBA00022723"/>
    </source>
</evidence>
<evidence type="ECO:0000256" key="4">
    <source>
        <dbReference type="ARBA" id="ARBA00022741"/>
    </source>
</evidence>
<dbReference type="PANTHER" id="PTHR11846">
    <property type="entry name" value="ADENYLOSUCCINATE SYNTHETASE"/>
    <property type="match status" value="1"/>
</dbReference>
<dbReference type="GO" id="GO:0044208">
    <property type="term" value="P:'de novo' AMP biosynthetic process"/>
    <property type="evidence" value="ECO:0007669"/>
    <property type="project" value="UniProtKB-UniRule"/>
</dbReference>
<feature type="binding site" evidence="8">
    <location>
        <position position="148"/>
    </location>
    <ligand>
        <name>IMP</name>
        <dbReference type="ChEBI" id="CHEBI:58053"/>
        <note>ligand shared between dimeric partners</note>
    </ligand>
</feature>
<dbReference type="Gene3D" id="3.90.170.10">
    <property type="entry name" value="Adenylosuccinate Synthetase, subunit A, domain 3"/>
    <property type="match status" value="1"/>
</dbReference>
<feature type="binding site" description="in other chain" evidence="8">
    <location>
        <position position="241"/>
    </location>
    <ligand>
        <name>IMP</name>
        <dbReference type="ChEBI" id="CHEBI:58053"/>
        <note>ligand shared between dimeric partners</note>
    </ligand>
</feature>
<comment type="function">
    <text evidence="8">Plays an important role in the de novo pathway of purine nucleotide biosynthesis. Catalyzes the first committed step in the biosynthesis of AMP from IMP.</text>
</comment>
<feature type="binding site" evidence="8">
    <location>
        <position position="46"/>
    </location>
    <ligand>
        <name>Mg(2+)</name>
        <dbReference type="ChEBI" id="CHEBI:18420"/>
    </ligand>
</feature>
<keyword evidence="11" id="KW-1185">Reference proteome</keyword>
<dbReference type="InterPro" id="IPR042109">
    <property type="entry name" value="Adenylosuccinate_synth_dom1"/>
</dbReference>
<dbReference type="FunFam" id="3.90.170.10:FF:000001">
    <property type="entry name" value="Adenylosuccinate synthetase"/>
    <property type="match status" value="1"/>
</dbReference>
<dbReference type="InterPro" id="IPR001114">
    <property type="entry name" value="Adenylosuccinate_synthetase"/>
</dbReference>
<comment type="catalytic activity">
    <reaction evidence="8 9">
        <text>IMP + L-aspartate + GTP = N(6)-(1,2-dicarboxyethyl)-AMP + GDP + phosphate + 2 H(+)</text>
        <dbReference type="Rhea" id="RHEA:15753"/>
        <dbReference type="ChEBI" id="CHEBI:15378"/>
        <dbReference type="ChEBI" id="CHEBI:29991"/>
        <dbReference type="ChEBI" id="CHEBI:37565"/>
        <dbReference type="ChEBI" id="CHEBI:43474"/>
        <dbReference type="ChEBI" id="CHEBI:57567"/>
        <dbReference type="ChEBI" id="CHEBI:58053"/>
        <dbReference type="ChEBI" id="CHEBI:58189"/>
        <dbReference type="EC" id="6.3.4.4"/>
    </reaction>
</comment>
<dbReference type="Proteomes" id="UP000604381">
    <property type="component" value="Unassembled WGS sequence"/>
</dbReference>
<feature type="binding site" description="in other chain" evidence="8">
    <location>
        <begin position="19"/>
        <end position="22"/>
    </location>
    <ligand>
        <name>IMP</name>
        <dbReference type="ChEBI" id="CHEBI:58053"/>
        <note>ligand shared between dimeric partners</note>
    </ligand>
</feature>
<dbReference type="GO" id="GO:0004019">
    <property type="term" value="F:adenylosuccinate synthase activity"/>
    <property type="evidence" value="ECO:0007669"/>
    <property type="project" value="UniProtKB-UniRule"/>
</dbReference>
<dbReference type="EC" id="6.3.4.4" evidence="8 9"/>
<feature type="binding site" description="in other chain" evidence="8">
    <location>
        <position position="303"/>
    </location>
    <ligand>
        <name>IMP</name>
        <dbReference type="ChEBI" id="CHEBI:58053"/>
        <note>ligand shared between dimeric partners</note>
    </ligand>
</feature>
<dbReference type="PANTHER" id="PTHR11846:SF0">
    <property type="entry name" value="ADENYLOSUCCINATE SYNTHETASE"/>
    <property type="match status" value="1"/>
</dbReference>
<evidence type="ECO:0000313" key="10">
    <source>
        <dbReference type="EMBL" id="MBF2734504.1"/>
    </source>
</evidence>
<dbReference type="PROSITE" id="PS01266">
    <property type="entry name" value="ADENYLOSUCCIN_SYN_1"/>
    <property type="match status" value="1"/>
</dbReference>
<dbReference type="EMBL" id="JADHEI010000009">
    <property type="protein sequence ID" value="MBF2734504.1"/>
    <property type="molecule type" value="Genomic_DNA"/>
</dbReference>
<dbReference type="NCBIfam" id="TIGR00184">
    <property type="entry name" value="purA"/>
    <property type="match status" value="1"/>
</dbReference>
<dbReference type="Gene3D" id="1.10.300.10">
    <property type="entry name" value="Adenylosuccinate Synthetase, subunit A, domain 2"/>
    <property type="match status" value="1"/>
</dbReference>
<keyword evidence="5 8" id="KW-0658">Purine biosynthesis</keyword>
<feature type="binding site" evidence="8">
    <location>
        <begin position="18"/>
        <end position="24"/>
    </location>
    <ligand>
        <name>GTP</name>
        <dbReference type="ChEBI" id="CHEBI:37565"/>
    </ligand>
</feature>
<keyword evidence="2 8" id="KW-0436">Ligase</keyword>
<evidence type="ECO:0000313" key="11">
    <source>
        <dbReference type="Proteomes" id="UP000604381"/>
    </source>
</evidence>
<feature type="binding site" evidence="8">
    <location>
        <begin position="46"/>
        <end position="48"/>
    </location>
    <ligand>
        <name>GTP</name>
        <dbReference type="ChEBI" id="CHEBI:37565"/>
    </ligand>
</feature>
<feature type="binding site" description="in other chain" evidence="8">
    <location>
        <position position="134"/>
    </location>
    <ligand>
        <name>IMP</name>
        <dbReference type="ChEBI" id="CHEBI:58053"/>
        <note>ligand shared between dimeric partners</note>
    </ligand>
</feature>
<keyword evidence="8" id="KW-0963">Cytoplasm</keyword>
<dbReference type="InterPro" id="IPR042110">
    <property type="entry name" value="Adenylosuccinate_synth_dom2"/>
</dbReference>
<feature type="binding site" evidence="8">
    <location>
        <begin position="299"/>
        <end position="305"/>
    </location>
    <ligand>
        <name>substrate</name>
    </ligand>
</feature>
<dbReference type="NCBIfam" id="NF002223">
    <property type="entry name" value="PRK01117.1"/>
    <property type="match status" value="1"/>
</dbReference>
<dbReference type="HAMAP" id="MF_00011">
    <property type="entry name" value="Adenylosucc_synth"/>
    <property type="match status" value="1"/>
</dbReference>
<keyword evidence="6 8" id="KW-0460">Magnesium</keyword>
<dbReference type="InterPro" id="IPR018220">
    <property type="entry name" value="Adenylosuccin_syn_GTP-bd"/>
</dbReference>
<feature type="binding site" evidence="8">
    <location>
        <position position="19"/>
    </location>
    <ligand>
        <name>Mg(2+)</name>
        <dbReference type="ChEBI" id="CHEBI:18420"/>
    </ligand>
</feature>
<dbReference type="GO" id="GO:0000287">
    <property type="term" value="F:magnesium ion binding"/>
    <property type="evidence" value="ECO:0007669"/>
    <property type="project" value="UniProtKB-UniRule"/>
</dbReference>
<comment type="pathway">
    <text evidence="8 9">Purine metabolism; AMP biosynthesis via de novo pathway; AMP from IMP: step 1/2.</text>
</comment>
<organism evidence="10 11">
    <name type="scientific">Candidatus Amphirhobacter heronislandensis</name>
    <dbReference type="NCBI Taxonomy" id="1732024"/>
    <lineage>
        <taxon>Bacteria</taxon>
        <taxon>Pseudomonadati</taxon>
        <taxon>Pseudomonadota</taxon>
        <taxon>Gammaproteobacteria</taxon>
        <taxon>Candidatus Tethybacterales</taxon>
        <taxon>Candidatus Tethybacteraceae</taxon>
        <taxon>Candidatus Amphirhobacter</taxon>
    </lineage>
</organism>
<feature type="active site" description="Proton donor" evidence="8">
    <location>
        <position position="47"/>
    </location>
</feature>
<keyword evidence="7 8" id="KW-0342">GTP-binding</keyword>
<dbReference type="Gene3D" id="3.40.440.10">
    <property type="entry name" value="Adenylosuccinate Synthetase, subunit A, domain 1"/>
    <property type="match status" value="1"/>
</dbReference>
<evidence type="ECO:0000256" key="9">
    <source>
        <dbReference type="RuleBase" id="RU000520"/>
    </source>
</evidence>
<gene>
    <name evidence="8" type="primary">purA</name>
    <name evidence="10" type="ORF">ISN26_00145</name>
</gene>
<dbReference type="InterPro" id="IPR042111">
    <property type="entry name" value="Adenylosuccinate_synth_dom3"/>
</dbReference>
<dbReference type="CDD" id="cd03108">
    <property type="entry name" value="AdSS"/>
    <property type="match status" value="1"/>
</dbReference>
<feature type="active site" description="Proton acceptor" evidence="8">
    <location>
        <position position="19"/>
    </location>
</feature>
<dbReference type="GO" id="GO:0046040">
    <property type="term" value="P:IMP metabolic process"/>
    <property type="evidence" value="ECO:0007669"/>
    <property type="project" value="TreeGrafter"/>
</dbReference>
<comment type="similarity">
    <text evidence="8 9">Belongs to the adenylosuccinate synthetase family.</text>
</comment>
<feature type="binding site" description="in other chain" evidence="8">
    <location>
        <begin position="44"/>
        <end position="47"/>
    </location>
    <ligand>
        <name>IMP</name>
        <dbReference type="ChEBI" id="CHEBI:58053"/>
        <note>ligand shared between dimeric partners</note>
    </ligand>
</feature>
<comment type="caution">
    <text evidence="10">The sequence shown here is derived from an EMBL/GenBank/DDBJ whole genome shotgun (WGS) entry which is preliminary data.</text>
</comment>
<comment type="subunit">
    <text evidence="1 8">Homodimer.</text>
</comment>
<evidence type="ECO:0000256" key="8">
    <source>
        <dbReference type="HAMAP-Rule" id="MF_00011"/>
    </source>
</evidence>
<comment type="cofactor">
    <cofactor evidence="8">
        <name>Mg(2+)</name>
        <dbReference type="ChEBI" id="CHEBI:18420"/>
    </cofactor>
    <text evidence="8">Binds 1 Mg(2+) ion per subunit.</text>
</comment>
<sequence length="425" mass="44746">MSPGKAAACRALVGLQWGDEGKGKLIDWLAAEARHVARFQGGHNAGHTVVVEGRKFVLHLLPSGVINEGCRCYIGQGVALDLAALLEEIEILRQGGVDCAGRLAVSPHCALVMPHHVQLDAAREQQAAGKIGTTLRGIGPAQEDRAARCAVRLGDVLAGAARIEASVAKANCQLAGLHGAPAADAAAIAAEIAKLAEQVKPYVADVPAELEAAAGRGEAILLEGAQGALLDIEQGSYPFVTSSSCLASGSAPGLGIDLRPEVIGVAKAYVTRVGMGALPTRIEGKEAEFLVEQGAEFGATTSRRRDVGWLDIPALRHALRLNACGSIALTKLDVLGLLERVKVCVAYRLDGERLASWPPSDRMLQRCEPEWIELPGWGALPDKVEAYDELPAACRDYVAKIEELAGARVEIVSCGPERGATLWRT</sequence>
<dbReference type="InterPro" id="IPR027417">
    <property type="entry name" value="P-loop_NTPase"/>
</dbReference>
<comment type="subcellular location">
    <subcellularLocation>
        <location evidence="8">Cytoplasm</location>
    </subcellularLocation>
</comment>
<proteinExistence type="inferred from homology"/>
<dbReference type="Pfam" id="PF00709">
    <property type="entry name" value="Adenylsucc_synt"/>
    <property type="match status" value="1"/>
</dbReference>
<evidence type="ECO:0000256" key="7">
    <source>
        <dbReference type="ARBA" id="ARBA00023134"/>
    </source>
</evidence>
<evidence type="ECO:0000256" key="6">
    <source>
        <dbReference type="ARBA" id="ARBA00022842"/>
    </source>
</evidence>
<evidence type="ECO:0000256" key="2">
    <source>
        <dbReference type="ARBA" id="ARBA00022598"/>
    </source>
</evidence>
<feature type="binding site" evidence="8">
    <location>
        <begin position="413"/>
        <end position="415"/>
    </location>
    <ligand>
        <name>GTP</name>
        <dbReference type="ChEBI" id="CHEBI:37565"/>
    </ligand>
</feature>
<feature type="binding site" evidence="8">
    <location>
        <position position="305"/>
    </location>
    <ligand>
        <name>GTP</name>
        <dbReference type="ChEBI" id="CHEBI:37565"/>
    </ligand>
</feature>
<keyword evidence="3 8" id="KW-0479">Metal-binding</keyword>
<protein>
    <recommendedName>
        <fullName evidence="8 9">Adenylosuccinate synthetase</fullName>
        <shortName evidence="8">AMPSase</shortName>
        <shortName evidence="8">AdSS</shortName>
        <ecNumber evidence="8 9">6.3.4.4</ecNumber>
    </recommendedName>
    <alternativeName>
        <fullName evidence="8">IMP--aspartate ligase</fullName>
    </alternativeName>
</protein>
<dbReference type="SUPFAM" id="SSF52540">
    <property type="entry name" value="P-loop containing nucleoside triphosphate hydrolases"/>
    <property type="match status" value="1"/>
</dbReference>
<evidence type="ECO:0000256" key="5">
    <source>
        <dbReference type="ARBA" id="ARBA00022755"/>
    </source>
</evidence>
<dbReference type="SMART" id="SM00788">
    <property type="entry name" value="Adenylsucc_synt"/>
    <property type="match status" value="1"/>
</dbReference>
<feature type="binding site" description="in other chain" evidence="8">
    <location>
        <position position="226"/>
    </location>
    <ligand>
        <name>IMP</name>
        <dbReference type="ChEBI" id="CHEBI:58053"/>
        <note>ligand shared between dimeric partners</note>
    </ligand>
</feature>
<evidence type="ECO:0000256" key="1">
    <source>
        <dbReference type="ARBA" id="ARBA00011738"/>
    </source>
</evidence>
<name>A0A930UDD3_9GAMM</name>
<feature type="binding site" evidence="8">
    <location>
        <begin position="331"/>
        <end position="333"/>
    </location>
    <ligand>
        <name>GTP</name>
        <dbReference type="ChEBI" id="CHEBI:37565"/>
    </ligand>
</feature>
<accession>A0A930UDD3</accession>
<dbReference type="GO" id="GO:0005737">
    <property type="term" value="C:cytoplasm"/>
    <property type="evidence" value="ECO:0007669"/>
    <property type="project" value="UniProtKB-SubCell"/>
</dbReference>
<keyword evidence="4 8" id="KW-0547">Nucleotide-binding</keyword>
<dbReference type="AlphaFoldDB" id="A0A930UDD3"/>